<dbReference type="GO" id="GO:0005666">
    <property type="term" value="C:RNA polymerase III complex"/>
    <property type="evidence" value="ECO:0007669"/>
    <property type="project" value="InterPro"/>
</dbReference>
<dbReference type="GO" id="GO:0006383">
    <property type="term" value="P:transcription by RNA polymerase III"/>
    <property type="evidence" value="ECO:0007669"/>
    <property type="project" value="InterPro"/>
</dbReference>
<dbReference type="GO" id="GO:0005654">
    <property type="term" value="C:nucleoplasm"/>
    <property type="evidence" value="ECO:0007669"/>
    <property type="project" value="UniProtKB-ARBA"/>
</dbReference>
<dbReference type="PANTHER" id="PTHR12780">
    <property type="entry name" value="RNA POLYMERASE III DNA DIRECTED , 39KD SUBUNIT-RELATED"/>
    <property type="match status" value="1"/>
</dbReference>
<dbReference type="STRING" id="41875.K8FIA9"/>
<dbReference type="Pfam" id="PF05158">
    <property type="entry name" value="RNA_pol_Rpc34"/>
    <property type="match status" value="1"/>
</dbReference>
<dbReference type="InterPro" id="IPR036390">
    <property type="entry name" value="WH_DNA-bd_sf"/>
</dbReference>
<dbReference type="OrthoDB" id="613763at2759"/>
<keyword evidence="3 7" id="KW-0240">DNA-directed RNA polymerase</keyword>
<feature type="compositionally biased region" description="Acidic residues" evidence="6">
    <location>
        <begin position="371"/>
        <end position="385"/>
    </location>
</feature>
<proteinExistence type="inferred from homology"/>
<keyword evidence="4" id="KW-0804">Transcription</keyword>
<keyword evidence="5" id="KW-0539">Nucleus</keyword>
<accession>K8FIA9</accession>
<dbReference type="RefSeq" id="XP_007511039.1">
    <property type="nucleotide sequence ID" value="XM_007510977.1"/>
</dbReference>
<dbReference type="InterPro" id="IPR036388">
    <property type="entry name" value="WH-like_DNA-bd_sf"/>
</dbReference>
<dbReference type="AlphaFoldDB" id="K8FIA9"/>
<feature type="region of interest" description="Disordered" evidence="6">
    <location>
        <begin position="1"/>
        <end position="39"/>
    </location>
</feature>
<reference evidence="7 8" key="1">
    <citation type="submission" date="2011-10" db="EMBL/GenBank/DDBJ databases">
        <authorList>
            <person name="Genoscope - CEA"/>
        </authorList>
    </citation>
    <scope>NUCLEOTIDE SEQUENCE [LARGE SCALE GENOMIC DNA]</scope>
    <source>
        <strain evidence="7 8">RCC 1105</strain>
    </source>
</reference>
<comment type="similarity">
    <text evidence="2">Belongs to the eukaryotic RPC34/RPC39 RNA polymerase subunit family.</text>
</comment>
<dbReference type="Proteomes" id="UP000198341">
    <property type="component" value="Chromosome 9"/>
</dbReference>
<evidence type="ECO:0000313" key="7">
    <source>
        <dbReference type="EMBL" id="CCO66599.1"/>
    </source>
</evidence>
<sequence length="463" mass="53301">MAGGSKGKAKKGGTNTHENEDNDDEIVMPPTNNTQREEEEDYNQQVLDAIASHNNNQGVSDPDLQKILSFWKGGLRRDIINHLLDSEKITLHTEGEGDNAICYFKRVSEEEMLKKRGLSSEDRLVLQVIETAGNSGMWTKEVKQKTNFPQVKVTKIFKTLEQRKLIKSVKHVAQQNRKVYMKYDLEPSREITGGAWFTDQEFDAKFVKIMRDVCRDFIRKEKRVTLQDVYEHIVKSKISNVNLRKEDVKQIVDTLFYDGDVEMITPEERRRQKMDAYEDDFIDDRKNRRGGAEGMLMYESDEEEEEEEEEEEDSEGEDEDTTTKKRKKGSANNNKRKNSNKKQKKATMENKKGSSSNKKQQQKKKGRGGNESEEATVEVDDGDDFTETYYVPSKWKSNILTPLSYVPCGICTVYQECEPGGLISPEKCPYMDRWIRDIEESGNNPGPYNGILGTEDNDDDEEE</sequence>
<evidence type="ECO:0000256" key="6">
    <source>
        <dbReference type="SAM" id="MobiDB-lite"/>
    </source>
</evidence>
<dbReference type="SUPFAM" id="SSF46785">
    <property type="entry name" value="Winged helix' DNA-binding domain"/>
    <property type="match status" value="1"/>
</dbReference>
<dbReference type="KEGG" id="bpg:Bathy09g00750"/>
<evidence type="ECO:0000256" key="1">
    <source>
        <dbReference type="ARBA" id="ARBA00004123"/>
    </source>
</evidence>
<feature type="region of interest" description="Disordered" evidence="6">
    <location>
        <begin position="438"/>
        <end position="463"/>
    </location>
</feature>
<feature type="compositionally biased region" description="Acidic residues" evidence="6">
    <location>
        <begin position="299"/>
        <end position="320"/>
    </location>
</feature>
<evidence type="ECO:0000256" key="4">
    <source>
        <dbReference type="ARBA" id="ARBA00023163"/>
    </source>
</evidence>
<dbReference type="EMBL" id="FO082270">
    <property type="protein sequence ID" value="CCO66599.1"/>
    <property type="molecule type" value="Genomic_DNA"/>
</dbReference>
<evidence type="ECO:0000313" key="8">
    <source>
        <dbReference type="Proteomes" id="UP000198341"/>
    </source>
</evidence>
<gene>
    <name evidence="7" type="ORF">Bathy09g00750</name>
</gene>
<feature type="region of interest" description="Disordered" evidence="6">
    <location>
        <begin position="284"/>
        <end position="385"/>
    </location>
</feature>
<keyword evidence="8" id="KW-1185">Reference proteome</keyword>
<feature type="compositionally biased region" description="Basic residues" evidence="6">
    <location>
        <begin position="324"/>
        <end position="345"/>
    </location>
</feature>
<evidence type="ECO:0000256" key="2">
    <source>
        <dbReference type="ARBA" id="ARBA00011038"/>
    </source>
</evidence>
<dbReference type="eggNOG" id="KOG3233">
    <property type="taxonomic scope" value="Eukaryota"/>
</dbReference>
<organism evidence="7 8">
    <name type="scientific">Bathycoccus prasinos</name>
    <dbReference type="NCBI Taxonomy" id="41875"/>
    <lineage>
        <taxon>Eukaryota</taxon>
        <taxon>Viridiplantae</taxon>
        <taxon>Chlorophyta</taxon>
        <taxon>Mamiellophyceae</taxon>
        <taxon>Mamiellales</taxon>
        <taxon>Bathycoccaceae</taxon>
        <taxon>Bathycoccus</taxon>
    </lineage>
</organism>
<comment type="subcellular location">
    <subcellularLocation>
        <location evidence="1">Nucleus</location>
    </subcellularLocation>
</comment>
<evidence type="ECO:0000256" key="5">
    <source>
        <dbReference type="ARBA" id="ARBA00023242"/>
    </source>
</evidence>
<dbReference type="InterPro" id="IPR007832">
    <property type="entry name" value="RNA_pol_Rpc34"/>
</dbReference>
<dbReference type="FunFam" id="1.10.10.10:FF:000116">
    <property type="entry name" value="DNA-directed RNA polymerase III subunit RPC6"/>
    <property type="match status" value="1"/>
</dbReference>
<dbReference type="GO" id="GO:0005737">
    <property type="term" value="C:cytoplasm"/>
    <property type="evidence" value="ECO:0007669"/>
    <property type="project" value="UniProtKB-ARBA"/>
</dbReference>
<name>K8FIA9_9CHLO</name>
<dbReference type="InterPro" id="IPR016049">
    <property type="entry name" value="RNA_pol_Rpc34-like"/>
</dbReference>
<dbReference type="GeneID" id="19013582"/>
<protein>
    <submittedName>
        <fullName evidence="7">DNA-directed RNA polymerase III subunit RPC6</fullName>
    </submittedName>
</protein>
<dbReference type="Gene3D" id="1.10.10.10">
    <property type="entry name" value="Winged helix-like DNA-binding domain superfamily/Winged helix DNA-binding domain"/>
    <property type="match status" value="1"/>
</dbReference>
<evidence type="ECO:0000256" key="3">
    <source>
        <dbReference type="ARBA" id="ARBA00022478"/>
    </source>
</evidence>